<sequence length="46" mass="5410">MSRHVTFMTIDDAEHYTPEQRAEIIAAFSDIVFEVVVRRFKPDPDE</sequence>
<keyword evidence="2" id="KW-1185">Reference proteome</keyword>
<name>A0ABU4YZ63_9HYPH</name>
<accession>A0ABU4YZ63</accession>
<protein>
    <submittedName>
        <fullName evidence="1">Uncharacterized protein</fullName>
    </submittedName>
</protein>
<reference evidence="1 2" key="1">
    <citation type="submission" date="2023-08" db="EMBL/GenBank/DDBJ databases">
        <title>Implementing the SeqCode for naming new Mesorhizobium species isolated from Vachellia karroo root nodules.</title>
        <authorList>
            <person name="Van Lill M."/>
        </authorList>
    </citation>
    <scope>NUCLEOTIDE SEQUENCE [LARGE SCALE GENOMIC DNA]</scope>
    <source>
        <strain evidence="1 2">VK22B</strain>
    </source>
</reference>
<dbReference type="EMBL" id="JAVIJC010000010">
    <property type="protein sequence ID" value="MDX8492266.1"/>
    <property type="molecule type" value="Genomic_DNA"/>
</dbReference>
<comment type="caution">
    <text evidence="1">The sequence shown here is derived from an EMBL/GenBank/DDBJ whole genome shotgun (WGS) entry which is preliminary data.</text>
</comment>
<dbReference type="RefSeq" id="WP_320226264.1">
    <property type="nucleotide sequence ID" value="NZ_JAVIJC010000010.1"/>
</dbReference>
<organism evidence="1 2">
    <name type="scientific">Mesorhizobium captivum</name>
    <dbReference type="NCBI Taxonomy" id="3072319"/>
    <lineage>
        <taxon>Bacteria</taxon>
        <taxon>Pseudomonadati</taxon>
        <taxon>Pseudomonadota</taxon>
        <taxon>Alphaproteobacteria</taxon>
        <taxon>Hyphomicrobiales</taxon>
        <taxon>Phyllobacteriaceae</taxon>
        <taxon>Mesorhizobium</taxon>
    </lineage>
</organism>
<evidence type="ECO:0000313" key="1">
    <source>
        <dbReference type="EMBL" id="MDX8492266.1"/>
    </source>
</evidence>
<dbReference type="Proteomes" id="UP001271249">
    <property type="component" value="Unassembled WGS sequence"/>
</dbReference>
<proteinExistence type="predicted"/>
<evidence type="ECO:0000313" key="2">
    <source>
        <dbReference type="Proteomes" id="UP001271249"/>
    </source>
</evidence>
<gene>
    <name evidence="1" type="ORF">RFN29_11805</name>
</gene>